<name>A0A268QWJ0_SHOCL</name>
<feature type="non-terminal residue" evidence="2">
    <location>
        <position position="67"/>
    </location>
</feature>
<dbReference type="Pfam" id="PF01266">
    <property type="entry name" value="DAO"/>
    <property type="match status" value="1"/>
</dbReference>
<dbReference type="Proteomes" id="UP000216133">
    <property type="component" value="Unassembled WGS sequence"/>
</dbReference>
<organism evidence="2 3">
    <name type="scientific">Shouchella clausii</name>
    <name type="common">Alkalihalobacillus clausii</name>
    <dbReference type="NCBI Taxonomy" id="79880"/>
    <lineage>
        <taxon>Bacteria</taxon>
        <taxon>Bacillati</taxon>
        <taxon>Bacillota</taxon>
        <taxon>Bacilli</taxon>
        <taxon>Bacillales</taxon>
        <taxon>Bacillaceae</taxon>
        <taxon>Shouchella</taxon>
    </lineage>
</organism>
<feature type="domain" description="FAD dependent oxidoreductase" evidence="1">
    <location>
        <begin position="2"/>
        <end position="53"/>
    </location>
</feature>
<dbReference type="InterPro" id="IPR006076">
    <property type="entry name" value="FAD-dep_OxRdtase"/>
</dbReference>
<dbReference type="AlphaFoldDB" id="A0A268QWJ0"/>
<comment type="caution">
    <text evidence="2">The sequence shown here is derived from an EMBL/GenBank/DDBJ whole genome shotgun (WGS) entry which is preliminary data.</text>
</comment>
<sequence>MSVLVLESNRIGNGATSAAAGMLGANSELENNDAFFQFAKESQRHYHVLRDELSQFSQINIQLVDKG</sequence>
<dbReference type="Gene3D" id="3.50.50.60">
    <property type="entry name" value="FAD/NAD(P)-binding domain"/>
    <property type="match status" value="1"/>
</dbReference>
<evidence type="ECO:0000313" key="3">
    <source>
        <dbReference type="Proteomes" id="UP000216133"/>
    </source>
</evidence>
<accession>A0A268QWJ0</accession>
<dbReference type="InterPro" id="IPR036188">
    <property type="entry name" value="FAD/NAD-bd_sf"/>
</dbReference>
<gene>
    <name evidence="2" type="ORF">CHH61_25130</name>
</gene>
<evidence type="ECO:0000259" key="1">
    <source>
        <dbReference type="Pfam" id="PF01266"/>
    </source>
</evidence>
<evidence type="ECO:0000313" key="2">
    <source>
        <dbReference type="EMBL" id="PAF12190.1"/>
    </source>
</evidence>
<protein>
    <recommendedName>
        <fullName evidence="1">FAD dependent oxidoreductase domain-containing protein</fullName>
    </recommendedName>
</protein>
<dbReference type="EMBL" id="NPBS01000701">
    <property type="protein sequence ID" value="PAF12190.1"/>
    <property type="molecule type" value="Genomic_DNA"/>
</dbReference>
<proteinExistence type="predicted"/>
<reference evidence="2 3" key="1">
    <citation type="submission" date="2017-07" db="EMBL/GenBank/DDBJ databases">
        <title>Isolation and whole genome analysis of endospore-forming bacteria from heroin.</title>
        <authorList>
            <person name="Kalinowski J."/>
            <person name="Ahrens B."/>
            <person name="Al-Dilaimi A."/>
            <person name="Winkler A."/>
            <person name="Wibberg D."/>
            <person name="Schleenbecker U."/>
            <person name="Ruckert C."/>
            <person name="Wolfel R."/>
            <person name="Grass G."/>
        </authorList>
    </citation>
    <scope>NUCLEOTIDE SEQUENCE [LARGE SCALE GENOMIC DNA]</scope>
    <source>
        <strain evidence="2 3">7523-2</strain>
    </source>
</reference>